<comment type="caution">
    <text evidence="8">The sequence shown here is derived from an EMBL/GenBank/DDBJ whole genome shotgun (WGS) entry which is preliminary data.</text>
</comment>
<feature type="domain" description="Major facilitator superfamily (MFS) profile" evidence="7">
    <location>
        <begin position="223"/>
        <end position="435"/>
    </location>
</feature>
<reference evidence="9" key="1">
    <citation type="journal article" date="2019" name="Int. J. Syst. Evol. Microbiol.">
        <title>The Global Catalogue of Microorganisms (GCM) 10K type strain sequencing project: providing services to taxonomists for standard genome sequencing and annotation.</title>
        <authorList>
            <consortium name="The Broad Institute Genomics Platform"/>
            <consortium name="The Broad Institute Genome Sequencing Center for Infectious Disease"/>
            <person name="Wu L."/>
            <person name="Ma J."/>
        </authorList>
    </citation>
    <scope>NUCLEOTIDE SEQUENCE [LARGE SCALE GENOMIC DNA]</scope>
    <source>
        <strain evidence="9">JCM 3272</strain>
    </source>
</reference>
<proteinExistence type="predicted"/>
<dbReference type="PANTHER" id="PTHR23530">
    <property type="entry name" value="TRANSPORT PROTEIN-RELATED"/>
    <property type="match status" value="1"/>
</dbReference>
<evidence type="ECO:0000313" key="8">
    <source>
        <dbReference type="EMBL" id="GAA2369321.1"/>
    </source>
</evidence>
<dbReference type="EMBL" id="BAAARV010000068">
    <property type="protein sequence ID" value="GAA2369321.1"/>
    <property type="molecule type" value="Genomic_DNA"/>
</dbReference>
<dbReference type="PANTHER" id="PTHR23530:SF1">
    <property type="entry name" value="PERMEASE, MAJOR FACILITATOR SUPERFAMILY-RELATED"/>
    <property type="match status" value="1"/>
</dbReference>
<dbReference type="Proteomes" id="UP001501444">
    <property type="component" value="Unassembled WGS sequence"/>
</dbReference>
<feature type="compositionally biased region" description="Pro residues" evidence="5">
    <location>
        <begin position="411"/>
        <end position="435"/>
    </location>
</feature>
<dbReference type="PROSITE" id="PS50850">
    <property type="entry name" value="MFS"/>
    <property type="match status" value="1"/>
</dbReference>
<organism evidence="8 9">
    <name type="scientific">Dactylosporangium salmoneum</name>
    <dbReference type="NCBI Taxonomy" id="53361"/>
    <lineage>
        <taxon>Bacteria</taxon>
        <taxon>Bacillati</taxon>
        <taxon>Actinomycetota</taxon>
        <taxon>Actinomycetes</taxon>
        <taxon>Micromonosporales</taxon>
        <taxon>Micromonosporaceae</taxon>
        <taxon>Dactylosporangium</taxon>
    </lineage>
</organism>
<name>A0ABP5U453_9ACTN</name>
<feature type="transmembrane region" description="Helical" evidence="6">
    <location>
        <begin position="12"/>
        <end position="33"/>
    </location>
</feature>
<dbReference type="InterPro" id="IPR020846">
    <property type="entry name" value="MFS_dom"/>
</dbReference>
<keyword evidence="2 6" id="KW-0812">Transmembrane</keyword>
<feature type="transmembrane region" description="Helical" evidence="6">
    <location>
        <begin position="257"/>
        <end position="279"/>
    </location>
</feature>
<dbReference type="InterPro" id="IPR053160">
    <property type="entry name" value="MFS_DHA3_Transporter"/>
</dbReference>
<accession>A0ABP5U453</accession>
<evidence type="ECO:0000256" key="3">
    <source>
        <dbReference type="ARBA" id="ARBA00022989"/>
    </source>
</evidence>
<feature type="transmembrane region" description="Helical" evidence="6">
    <location>
        <begin position="45"/>
        <end position="66"/>
    </location>
</feature>
<feature type="transmembrane region" description="Helical" evidence="6">
    <location>
        <begin position="146"/>
        <end position="166"/>
    </location>
</feature>
<feature type="transmembrane region" description="Helical" evidence="6">
    <location>
        <begin position="99"/>
        <end position="125"/>
    </location>
</feature>
<feature type="region of interest" description="Disordered" evidence="5">
    <location>
        <begin position="407"/>
        <end position="435"/>
    </location>
</feature>
<feature type="transmembrane region" description="Helical" evidence="6">
    <location>
        <begin position="226"/>
        <end position="245"/>
    </location>
</feature>
<sequence length="435" mass="46046">MVATSRTVRRTYLTLVSLNALAVSFVWGINSLLMFQAGLSNTEALAANACFTLGYALFDVPTGTIADTWGRRVSYLLGGLTLFVTTLLYWLAWHVHAGVLVWAAVSLLLAAGFTCFSGATDAWLVDALHFLRWPGRLETVFARGQVCTGVGTLAGSLAGAWLAQLTDVGTPFLVRAGLVLALTVVAWRLMHDIGFTPRRAGPPLRAMRRVLDASIRDGWHRPAVRWVMLGACVAAGTGYFVAFVQKPYLLDLAGDRNAYGLLGVAAALTAAAQMVGGLLANRFQSLFRWRVSVLLAGVLLNAALLVALGVAGRLSVAMALLAGNSLASAGVLPSRQAYLNGLIPAGERATVLSFDSMVGSSGGVVLQPVLGRAADVWDYPAAFVLAGLLQLVALPLLLRARRYENGSLTAGPPPGTRTRRTPPPSCPPTPSRARE</sequence>
<evidence type="ECO:0000256" key="4">
    <source>
        <dbReference type="ARBA" id="ARBA00023136"/>
    </source>
</evidence>
<evidence type="ECO:0000256" key="6">
    <source>
        <dbReference type="SAM" id="Phobius"/>
    </source>
</evidence>
<protein>
    <recommendedName>
        <fullName evidence="7">Major facilitator superfamily (MFS) profile domain-containing protein</fullName>
    </recommendedName>
</protein>
<evidence type="ECO:0000313" key="9">
    <source>
        <dbReference type="Proteomes" id="UP001501444"/>
    </source>
</evidence>
<evidence type="ECO:0000259" key="7">
    <source>
        <dbReference type="PROSITE" id="PS50850"/>
    </source>
</evidence>
<keyword evidence="9" id="KW-1185">Reference proteome</keyword>
<evidence type="ECO:0000256" key="2">
    <source>
        <dbReference type="ARBA" id="ARBA00022692"/>
    </source>
</evidence>
<feature type="transmembrane region" description="Helical" evidence="6">
    <location>
        <begin position="379"/>
        <end position="398"/>
    </location>
</feature>
<keyword evidence="4 6" id="KW-0472">Membrane</keyword>
<evidence type="ECO:0000256" key="1">
    <source>
        <dbReference type="ARBA" id="ARBA00004651"/>
    </source>
</evidence>
<dbReference type="Pfam" id="PF07690">
    <property type="entry name" value="MFS_1"/>
    <property type="match status" value="1"/>
</dbReference>
<dbReference type="RefSeq" id="WP_344616843.1">
    <property type="nucleotide sequence ID" value="NZ_BAAARV010000068.1"/>
</dbReference>
<dbReference type="InterPro" id="IPR036259">
    <property type="entry name" value="MFS_trans_sf"/>
</dbReference>
<feature type="transmembrane region" description="Helical" evidence="6">
    <location>
        <begin position="291"/>
        <end position="311"/>
    </location>
</feature>
<keyword evidence="3 6" id="KW-1133">Transmembrane helix</keyword>
<dbReference type="SUPFAM" id="SSF103473">
    <property type="entry name" value="MFS general substrate transporter"/>
    <property type="match status" value="1"/>
</dbReference>
<gene>
    <name evidence="8" type="ORF">GCM10010170_069700</name>
</gene>
<dbReference type="Gene3D" id="1.20.1250.20">
    <property type="entry name" value="MFS general substrate transporter like domains"/>
    <property type="match status" value="1"/>
</dbReference>
<dbReference type="InterPro" id="IPR011701">
    <property type="entry name" value="MFS"/>
</dbReference>
<comment type="subcellular location">
    <subcellularLocation>
        <location evidence="1">Cell membrane</location>
        <topology evidence="1">Multi-pass membrane protein</topology>
    </subcellularLocation>
</comment>
<feature type="transmembrane region" description="Helical" evidence="6">
    <location>
        <begin position="172"/>
        <end position="190"/>
    </location>
</feature>
<feature type="transmembrane region" description="Helical" evidence="6">
    <location>
        <begin position="73"/>
        <end position="93"/>
    </location>
</feature>
<evidence type="ECO:0000256" key="5">
    <source>
        <dbReference type="SAM" id="MobiDB-lite"/>
    </source>
</evidence>